<evidence type="ECO:0000313" key="3">
    <source>
        <dbReference type="Proteomes" id="UP001190640"/>
    </source>
</evidence>
<protein>
    <submittedName>
        <fullName evidence="4">Zinc finger protein 354A-like</fullName>
    </submittedName>
</protein>
<dbReference type="SMART" id="SM00349">
    <property type="entry name" value="KRAB"/>
    <property type="match status" value="1"/>
</dbReference>
<dbReference type="PANTHER" id="PTHR23232">
    <property type="entry name" value="KRAB DOMAIN C2H2 ZINC FINGER"/>
    <property type="match status" value="1"/>
</dbReference>
<dbReference type="InterPro" id="IPR036051">
    <property type="entry name" value="KRAB_dom_sf"/>
</dbReference>
<evidence type="ECO:0000313" key="4">
    <source>
        <dbReference type="RefSeq" id="XP_054832572.1"/>
    </source>
</evidence>
<dbReference type="PANTHER" id="PTHR23232:SF142">
    <property type="entry name" value="GASTRULA ZINC FINGER PROTEIN XLCGF57.1-LIKE-RELATED"/>
    <property type="match status" value="1"/>
</dbReference>
<dbReference type="Gene3D" id="6.10.140.140">
    <property type="match status" value="1"/>
</dbReference>
<sequence>MQPAKCPISFEEVAVRFTKAEWALLSPDQRALYREVMVENYENVASIAIPKPVLISWLQASEVPFPLYSEEEARLAGDRPDDKNYSLRHVVFFETISHEVEEEPSGSQEESRRLEENQVEKLGNQSVVFEAEGLLEKPAQEEYLKGKGRNKCSESL</sequence>
<dbReference type="GeneID" id="129327846"/>
<accession>A0AA97J7M9</accession>
<gene>
    <name evidence="4" type="primary">LOC129327846</name>
</gene>
<evidence type="ECO:0000256" key="1">
    <source>
        <dbReference type="SAM" id="MobiDB-lite"/>
    </source>
</evidence>
<feature type="domain" description="KRAB" evidence="2">
    <location>
        <begin position="8"/>
        <end position="77"/>
    </location>
</feature>
<name>A0AA97J7M9_EUBMA</name>
<dbReference type="CDD" id="cd07765">
    <property type="entry name" value="KRAB_A-box"/>
    <property type="match status" value="1"/>
</dbReference>
<dbReference type="RefSeq" id="XP_054832572.1">
    <property type="nucleotide sequence ID" value="XM_054976597.1"/>
</dbReference>
<dbReference type="InterPro" id="IPR050169">
    <property type="entry name" value="Krueppel_C2H2_ZnF"/>
</dbReference>
<dbReference type="InterPro" id="IPR001909">
    <property type="entry name" value="KRAB"/>
</dbReference>
<dbReference type="Proteomes" id="UP001190640">
    <property type="component" value="Chromosome 4"/>
</dbReference>
<dbReference type="Pfam" id="PF01352">
    <property type="entry name" value="KRAB"/>
    <property type="match status" value="1"/>
</dbReference>
<dbReference type="SUPFAM" id="SSF109640">
    <property type="entry name" value="KRAB domain (Kruppel-associated box)"/>
    <property type="match status" value="1"/>
</dbReference>
<feature type="region of interest" description="Disordered" evidence="1">
    <location>
        <begin position="99"/>
        <end position="119"/>
    </location>
</feature>
<organism evidence="3 4">
    <name type="scientific">Eublepharis macularius</name>
    <name type="common">Leopard gecko</name>
    <name type="synonym">Cyrtodactylus macularius</name>
    <dbReference type="NCBI Taxonomy" id="481883"/>
    <lineage>
        <taxon>Eukaryota</taxon>
        <taxon>Metazoa</taxon>
        <taxon>Chordata</taxon>
        <taxon>Craniata</taxon>
        <taxon>Vertebrata</taxon>
        <taxon>Euteleostomi</taxon>
        <taxon>Lepidosauria</taxon>
        <taxon>Squamata</taxon>
        <taxon>Bifurcata</taxon>
        <taxon>Gekkota</taxon>
        <taxon>Eublepharidae</taxon>
        <taxon>Eublepharinae</taxon>
        <taxon>Eublepharis</taxon>
    </lineage>
</organism>
<reference evidence="4" key="1">
    <citation type="submission" date="2025-08" db="UniProtKB">
        <authorList>
            <consortium name="RefSeq"/>
        </authorList>
    </citation>
    <scope>IDENTIFICATION</scope>
    <source>
        <tissue evidence="4">Blood</tissue>
    </source>
</reference>
<evidence type="ECO:0000259" key="2">
    <source>
        <dbReference type="PROSITE" id="PS50805"/>
    </source>
</evidence>
<keyword evidence="3" id="KW-1185">Reference proteome</keyword>
<dbReference type="AlphaFoldDB" id="A0AA97J7M9"/>
<dbReference type="GO" id="GO:0006355">
    <property type="term" value="P:regulation of DNA-templated transcription"/>
    <property type="evidence" value="ECO:0007669"/>
    <property type="project" value="InterPro"/>
</dbReference>
<proteinExistence type="predicted"/>
<dbReference type="PROSITE" id="PS50805">
    <property type="entry name" value="KRAB"/>
    <property type="match status" value="1"/>
</dbReference>
<dbReference type="KEGG" id="emc:129327846"/>
<feature type="compositionally biased region" description="Basic and acidic residues" evidence="1">
    <location>
        <begin position="109"/>
        <end position="119"/>
    </location>
</feature>